<evidence type="ECO:0000256" key="1">
    <source>
        <dbReference type="SAM" id="Phobius"/>
    </source>
</evidence>
<proteinExistence type="predicted"/>
<dbReference type="RefSeq" id="WP_209557350.1">
    <property type="nucleotide sequence ID" value="NZ_JAEDXU010000004.1"/>
</dbReference>
<reference evidence="3 4" key="1">
    <citation type="submission" date="2020-12" db="EMBL/GenBank/DDBJ databases">
        <title>Vagococcus allomyrinae sp. nov. and Enterococcus lavae sp. nov., isolated from the larvae of Allomyrina dichotoma.</title>
        <authorList>
            <person name="Lee S.D."/>
        </authorList>
    </citation>
    <scope>NUCLEOTIDE SEQUENCE [LARGE SCALE GENOMIC DNA]</scope>
    <source>
        <strain evidence="3 4">BWM-S5</strain>
    </source>
</reference>
<dbReference type="PANTHER" id="PTHR40448:SF1">
    <property type="entry name" value="TWO-COMPONENT SENSOR HISTIDINE KINASE"/>
    <property type="match status" value="1"/>
</dbReference>
<dbReference type="Gene3D" id="3.30.565.10">
    <property type="entry name" value="Histidine kinase-like ATPase, C-terminal domain"/>
    <property type="match status" value="1"/>
</dbReference>
<dbReference type="InterPro" id="IPR036890">
    <property type="entry name" value="HATPase_C_sf"/>
</dbReference>
<sequence length="487" mass="56369">MAYTVVGNLFSFQAVFLFSVYVTVLLVSILIPLKSVLKEVITLKLSLIVYGVLYCFFYICAIFYEQLFPYCMVINGHQLIAVVLFLFSFFNIYIFGKEIKVQFFSVWVVLLASIWLYLSQLMSIYFADWVNQPILLIFSGLMLTFVPIIIAINHFFDVSRLITLSNTIILTVLYVLFFLVNTFWLIISSDYFSEPLRIFISSTYPYRTFLQSLNSTVVIASNDVGWEVVLIILFWGIATIPTVLILLLLIKENRGRKKIYEQEQREKELYSYIGLIESFNDELRKIQHDYRNILTTLGGHIYNEQVDVSELKEHYETIMTSLDIKKFEFVHFSKIRNINNLEIVSILVAKIVKASDSNISLTLEIIEPVYFQSNDIMRLVRILGILLDNAIEAAIECENPEVDIAFIQIDADTTVIHIQNNTVNEQLIRQLLSREKNFSTKGEHRGLGLGIVYELVDASDCLKLDFQQQNEIISFSLFVNCNEGKRW</sequence>
<organism evidence="3 4">
    <name type="scientific">Enterococcus larvae</name>
    <dbReference type="NCBI Taxonomy" id="2794352"/>
    <lineage>
        <taxon>Bacteria</taxon>
        <taxon>Bacillati</taxon>
        <taxon>Bacillota</taxon>
        <taxon>Bacilli</taxon>
        <taxon>Lactobacillales</taxon>
        <taxon>Enterococcaceae</taxon>
        <taxon>Enterococcus</taxon>
    </lineage>
</organism>
<accession>A0ABS4CIV5</accession>
<keyword evidence="1" id="KW-1133">Transmembrane helix</keyword>
<evidence type="ECO:0000313" key="4">
    <source>
        <dbReference type="Proteomes" id="UP000673375"/>
    </source>
</evidence>
<comment type="caution">
    <text evidence="3">The sequence shown here is derived from an EMBL/GenBank/DDBJ whole genome shotgun (WGS) entry which is preliminary data.</text>
</comment>
<keyword evidence="1" id="KW-0812">Transmembrane</keyword>
<feature type="transmembrane region" description="Helical" evidence="1">
    <location>
        <begin position="12"/>
        <end position="33"/>
    </location>
</feature>
<keyword evidence="4" id="KW-1185">Reference proteome</keyword>
<dbReference type="Pfam" id="PF14501">
    <property type="entry name" value="HATPase_c_5"/>
    <property type="match status" value="1"/>
</dbReference>
<evidence type="ECO:0000259" key="2">
    <source>
        <dbReference type="Pfam" id="PF14501"/>
    </source>
</evidence>
<name>A0ABS4CIV5_9ENTE</name>
<dbReference type="EMBL" id="JAEDXU010000004">
    <property type="protein sequence ID" value="MBP1046532.1"/>
    <property type="molecule type" value="Genomic_DNA"/>
</dbReference>
<feature type="transmembrane region" description="Helical" evidence="1">
    <location>
        <begin position="103"/>
        <end position="127"/>
    </location>
</feature>
<dbReference type="Proteomes" id="UP000673375">
    <property type="component" value="Unassembled WGS sequence"/>
</dbReference>
<feature type="transmembrane region" description="Helical" evidence="1">
    <location>
        <begin position="76"/>
        <end position="96"/>
    </location>
</feature>
<feature type="domain" description="Sensor histidine kinase NatK-like C-terminal" evidence="2">
    <location>
        <begin position="377"/>
        <end position="476"/>
    </location>
</feature>
<feature type="transmembrane region" description="Helical" evidence="1">
    <location>
        <begin position="45"/>
        <end position="64"/>
    </location>
</feature>
<feature type="transmembrane region" description="Helical" evidence="1">
    <location>
        <begin position="168"/>
        <end position="187"/>
    </location>
</feature>
<dbReference type="SUPFAM" id="SSF55874">
    <property type="entry name" value="ATPase domain of HSP90 chaperone/DNA topoisomerase II/histidine kinase"/>
    <property type="match status" value="1"/>
</dbReference>
<feature type="transmembrane region" description="Helical" evidence="1">
    <location>
        <begin position="133"/>
        <end position="156"/>
    </location>
</feature>
<protein>
    <submittedName>
        <fullName evidence="3">GHKL domain-containing protein</fullName>
    </submittedName>
</protein>
<gene>
    <name evidence="3" type="ORF">I6N96_09560</name>
</gene>
<evidence type="ECO:0000313" key="3">
    <source>
        <dbReference type="EMBL" id="MBP1046532.1"/>
    </source>
</evidence>
<dbReference type="InterPro" id="IPR032834">
    <property type="entry name" value="NatK-like_C"/>
</dbReference>
<feature type="transmembrane region" description="Helical" evidence="1">
    <location>
        <begin position="228"/>
        <end position="250"/>
    </location>
</feature>
<dbReference type="PANTHER" id="PTHR40448">
    <property type="entry name" value="TWO-COMPONENT SENSOR HISTIDINE KINASE"/>
    <property type="match status" value="1"/>
</dbReference>
<keyword evidence="1" id="KW-0472">Membrane</keyword>